<keyword evidence="9" id="KW-1133">Transmembrane helix</keyword>
<dbReference type="GO" id="GO:0070403">
    <property type="term" value="F:NAD+ binding"/>
    <property type="evidence" value="ECO:0007669"/>
    <property type="project" value="InterPro"/>
</dbReference>
<dbReference type="InterPro" id="IPR036291">
    <property type="entry name" value="NAD(P)-bd_dom_sf"/>
</dbReference>
<evidence type="ECO:0000256" key="9">
    <source>
        <dbReference type="ARBA" id="ARBA00022989"/>
    </source>
</evidence>
<dbReference type="SUPFAM" id="SSF51735">
    <property type="entry name" value="NAD(P)-binding Rossmann-fold domains"/>
    <property type="match status" value="1"/>
</dbReference>
<keyword evidence="7" id="KW-0210">Decarboxylase</keyword>
<keyword evidence="13" id="KW-0456">Lyase</keyword>
<dbReference type="Proteomes" id="UP000427769">
    <property type="component" value="Chromosome"/>
</dbReference>
<keyword evidence="8" id="KW-0735">Signal-anchor</keyword>
<evidence type="ECO:0000256" key="7">
    <source>
        <dbReference type="ARBA" id="ARBA00022793"/>
    </source>
</evidence>
<protein>
    <recommendedName>
        <fullName evidence="5">UDP-glucuronate decarboxylase</fullName>
        <ecNumber evidence="5">4.1.1.35</ecNumber>
    </recommendedName>
</protein>
<keyword evidence="10" id="KW-0520">NAD</keyword>
<evidence type="ECO:0000256" key="12">
    <source>
        <dbReference type="ARBA" id="ARBA00023136"/>
    </source>
</evidence>
<evidence type="ECO:0000256" key="5">
    <source>
        <dbReference type="ARBA" id="ARBA00012290"/>
    </source>
</evidence>
<evidence type="ECO:0000256" key="4">
    <source>
        <dbReference type="ARBA" id="ARBA00007505"/>
    </source>
</evidence>
<keyword evidence="11" id="KW-0333">Golgi apparatus</keyword>
<dbReference type="PANTHER" id="PTHR43078">
    <property type="entry name" value="UDP-GLUCURONIC ACID DECARBOXYLASE-RELATED"/>
    <property type="match status" value="1"/>
</dbReference>
<dbReference type="AlphaFoldDB" id="A0A5K7YUU0"/>
<feature type="domain" description="NAD(P)-binding" evidence="14">
    <location>
        <begin position="4"/>
        <end position="315"/>
    </location>
</feature>
<evidence type="ECO:0000259" key="14">
    <source>
        <dbReference type="Pfam" id="PF16363"/>
    </source>
</evidence>
<keyword evidence="6" id="KW-0812">Transmembrane</keyword>
<comment type="cofactor">
    <cofactor evidence="1">
        <name>NAD(+)</name>
        <dbReference type="ChEBI" id="CHEBI:57540"/>
    </cofactor>
</comment>
<gene>
    <name evidence="15" type="ORF">DSCW_09690</name>
</gene>
<evidence type="ECO:0000256" key="10">
    <source>
        <dbReference type="ARBA" id="ARBA00023027"/>
    </source>
</evidence>
<name>A0A5K7YUU0_9BACT</name>
<dbReference type="KEGG" id="dwd:DSCW_09690"/>
<evidence type="ECO:0000313" key="15">
    <source>
        <dbReference type="EMBL" id="BBO73552.1"/>
    </source>
</evidence>
<evidence type="ECO:0000256" key="13">
    <source>
        <dbReference type="ARBA" id="ARBA00023239"/>
    </source>
</evidence>
<dbReference type="GO" id="GO:0048040">
    <property type="term" value="F:UDP-glucuronate decarboxylase activity"/>
    <property type="evidence" value="ECO:0007669"/>
    <property type="project" value="UniProtKB-EC"/>
</dbReference>
<evidence type="ECO:0000256" key="11">
    <source>
        <dbReference type="ARBA" id="ARBA00023034"/>
    </source>
</evidence>
<keyword evidence="12" id="KW-0472">Membrane</keyword>
<dbReference type="GO" id="GO:0033320">
    <property type="term" value="P:UDP-D-xylose biosynthetic process"/>
    <property type="evidence" value="ECO:0007669"/>
    <property type="project" value="UniProtKB-UniPathway"/>
</dbReference>
<organism evidence="15 16">
    <name type="scientific">Desulfosarcina widdelii</name>
    <dbReference type="NCBI Taxonomy" id="947919"/>
    <lineage>
        <taxon>Bacteria</taxon>
        <taxon>Pseudomonadati</taxon>
        <taxon>Thermodesulfobacteriota</taxon>
        <taxon>Desulfobacteria</taxon>
        <taxon>Desulfobacterales</taxon>
        <taxon>Desulfosarcinaceae</taxon>
        <taxon>Desulfosarcina</taxon>
    </lineage>
</organism>
<comment type="pathway">
    <text evidence="3">Nucleotide-sugar biosynthesis; UDP-alpha-D-xylose biosynthesis; UDP-alpha-D-xylose from UDP-alpha-D-glucuronate: step 1/1.</text>
</comment>
<dbReference type="Pfam" id="PF16363">
    <property type="entry name" value="GDP_Man_Dehyd"/>
    <property type="match status" value="1"/>
</dbReference>
<evidence type="ECO:0000313" key="16">
    <source>
        <dbReference type="Proteomes" id="UP000427769"/>
    </source>
</evidence>
<dbReference type="UniPathway" id="UPA00796">
    <property type="reaction ID" value="UER00771"/>
</dbReference>
<accession>A0A5K7YUU0</accession>
<dbReference type="InterPro" id="IPR016040">
    <property type="entry name" value="NAD(P)-bd_dom"/>
</dbReference>
<evidence type="ECO:0000256" key="8">
    <source>
        <dbReference type="ARBA" id="ARBA00022968"/>
    </source>
</evidence>
<dbReference type="InterPro" id="IPR044516">
    <property type="entry name" value="UXS-like"/>
</dbReference>
<comment type="similarity">
    <text evidence="4">Belongs to the NAD(P)-dependent epimerase/dehydratase family. UDP-glucuronic acid decarboxylase subfamily.</text>
</comment>
<proteinExistence type="inferred from homology"/>
<evidence type="ECO:0000256" key="1">
    <source>
        <dbReference type="ARBA" id="ARBA00001911"/>
    </source>
</evidence>
<dbReference type="PANTHER" id="PTHR43078:SF6">
    <property type="entry name" value="UDP-GLUCURONIC ACID DECARBOXYLASE 1"/>
    <property type="match status" value="1"/>
</dbReference>
<comment type="subcellular location">
    <subcellularLocation>
        <location evidence="2">Golgi apparatus</location>
        <location evidence="2">Golgi stack membrane</location>
        <topology evidence="2">Single-pass type II membrane protein</topology>
    </subcellularLocation>
</comment>
<sequence length="325" mass="35763">MRVLITGGAGFIGSHLAEAHLEKGDDVYIIDDLSTGSMDNIRSLQKNTAYKDKLFVHINTILNPDILLDLTGICDVVYHLAAAVGVKTILDKPLESIVTNIQGTEKVLEMCNKFKKRVLIASTSEVYGKHMHAPLVETDNIIYGPSSKFRWSYAASKLMDEFTALAHHRTNGLEVVIARLFNTVGPRQTGAYGMVIPRFIAQALNNESITVFGDGTQTRTFTYVNDVVASLIALMASDQAVGEVTNIGGVEEVTILELAQKIIEMTKSSSKIKFIPYEEAFGKDFEDMQRRVPSTEKLARITGFAPDKSLEFILTKVIESNKVGS</sequence>
<evidence type="ECO:0000256" key="6">
    <source>
        <dbReference type="ARBA" id="ARBA00022692"/>
    </source>
</evidence>
<reference evidence="15 16" key="1">
    <citation type="submission" date="2019-11" db="EMBL/GenBank/DDBJ databases">
        <title>Comparative genomics of hydrocarbon-degrading Desulfosarcina strains.</title>
        <authorList>
            <person name="Watanabe M."/>
            <person name="Kojima H."/>
            <person name="Fukui M."/>
        </authorList>
    </citation>
    <scope>NUCLEOTIDE SEQUENCE [LARGE SCALE GENOMIC DNA]</scope>
    <source>
        <strain evidence="15 16">PP31</strain>
    </source>
</reference>
<dbReference type="GO" id="GO:0042732">
    <property type="term" value="P:D-xylose metabolic process"/>
    <property type="evidence" value="ECO:0007669"/>
    <property type="project" value="InterPro"/>
</dbReference>
<evidence type="ECO:0000256" key="3">
    <source>
        <dbReference type="ARBA" id="ARBA00005100"/>
    </source>
</evidence>
<keyword evidence="16" id="KW-1185">Reference proteome</keyword>
<evidence type="ECO:0000256" key="2">
    <source>
        <dbReference type="ARBA" id="ARBA00004447"/>
    </source>
</evidence>
<dbReference type="EC" id="4.1.1.35" evidence="5"/>
<dbReference type="Gene3D" id="3.40.50.720">
    <property type="entry name" value="NAD(P)-binding Rossmann-like Domain"/>
    <property type="match status" value="1"/>
</dbReference>
<dbReference type="EMBL" id="AP021875">
    <property type="protein sequence ID" value="BBO73552.1"/>
    <property type="molecule type" value="Genomic_DNA"/>
</dbReference>
<dbReference type="OrthoDB" id="9802815at2"/>
<dbReference type="GO" id="GO:0005737">
    <property type="term" value="C:cytoplasm"/>
    <property type="evidence" value="ECO:0007669"/>
    <property type="project" value="TreeGrafter"/>
</dbReference>